<keyword evidence="8" id="KW-0406">Ion transport</keyword>
<feature type="transmembrane region" description="Helical" evidence="11">
    <location>
        <begin position="260"/>
        <end position="281"/>
    </location>
</feature>
<feature type="transmembrane region" description="Helical" evidence="11">
    <location>
        <begin position="89"/>
        <end position="106"/>
    </location>
</feature>
<evidence type="ECO:0000313" key="13">
    <source>
        <dbReference type="EMBL" id="OAQ68487.1"/>
    </source>
</evidence>
<keyword evidence="9 11" id="KW-0472">Membrane</keyword>
<evidence type="ECO:0000256" key="2">
    <source>
        <dbReference type="ARBA" id="ARBA00008335"/>
    </source>
</evidence>
<feature type="transmembrane region" description="Helical" evidence="11">
    <location>
        <begin position="143"/>
        <end position="165"/>
    </location>
</feature>
<dbReference type="GO" id="GO:0005886">
    <property type="term" value="C:plasma membrane"/>
    <property type="evidence" value="ECO:0007669"/>
    <property type="project" value="TreeGrafter"/>
</dbReference>
<dbReference type="GO" id="GO:0022857">
    <property type="term" value="F:transmembrane transporter activity"/>
    <property type="evidence" value="ECO:0007669"/>
    <property type="project" value="InterPro"/>
</dbReference>
<dbReference type="InterPro" id="IPR036259">
    <property type="entry name" value="MFS_trans_sf"/>
</dbReference>
<gene>
    <name evidence="13" type="ORF">VFPPC_04718</name>
</gene>
<feature type="transmembrane region" description="Helical" evidence="11">
    <location>
        <begin position="209"/>
        <end position="227"/>
    </location>
</feature>
<protein>
    <submittedName>
        <fullName evidence="13">Siderophore iron transporter mirB</fullName>
    </submittedName>
</protein>
<feature type="transmembrane region" description="Helical" evidence="11">
    <location>
        <begin position="177"/>
        <end position="197"/>
    </location>
</feature>
<feature type="transmembrane region" description="Helical" evidence="11">
    <location>
        <begin position="331"/>
        <end position="352"/>
    </location>
</feature>
<dbReference type="AlphaFoldDB" id="A0A179FT00"/>
<evidence type="ECO:0000256" key="8">
    <source>
        <dbReference type="ARBA" id="ARBA00023065"/>
    </source>
</evidence>
<reference evidence="13 14" key="1">
    <citation type="journal article" date="2016" name="PLoS Pathog.">
        <title>Biosynthesis of antibiotic leucinostatins in bio-control fungus Purpureocillium lilacinum and their inhibition on phytophthora revealed by genome mining.</title>
        <authorList>
            <person name="Wang G."/>
            <person name="Liu Z."/>
            <person name="Lin R."/>
            <person name="Li E."/>
            <person name="Mao Z."/>
            <person name="Ling J."/>
            <person name="Yang Y."/>
            <person name="Yin W.B."/>
            <person name="Xie B."/>
        </authorList>
    </citation>
    <scope>NUCLEOTIDE SEQUENCE [LARGE SCALE GENOMIC DNA]</scope>
    <source>
        <strain evidence="13">170</strain>
    </source>
</reference>
<evidence type="ECO:0000256" key="9">
    <source>
        <dbReference type="ARBA" id="ARBA00023136"/>
    </source>
</evidence>
<evidence type="ECO:0000256" key="11">
    <source>
        <dbReference type="SAM" id="Phobius"/>
    </source>
</evidence>
<keyword evidence="6 11" id="KW-1133">Transmembrane helix</keyword>
<keyword evidence="5 11" id="KW-0812">Transmembrane</keyword>
<dbReference type="PANTHER" id="PTHR23501:SF55">
    <property type="entry name" value="SIDEROPHORE IRON TRANSPORTER, PUTATIVE (AFU_ORTHOLOGUE AFUA_3G03440)-RELATED"/>
    <property type="match status" value="1"/>
</dbReference>
<feature type="transmembrane region" description="Helical" evidence="11">
    <location>
        <begin position="397"/>
        <end position="416"/>
    </location>
</feature>
<evidence type="ECO:0000259" key="12">
    <source>
        <dbReference type="PROSITE" id="PS50850"/>
    </source>
</evidence>
<dbReference type="GO" id="GO:0006826">
    <property type="term" value="P:iron ion transport"/>
    <property type="evidence" value="ECO:0007669"/>
    <property type="project" value="UniProtKB-KW"/>
</dbReference>
<dbReference type="RefSeq" id="XP_018145337.1">
    <property type="nucleotide sequence ID" value="XM_018284026.1"/>
</dbReference>
<feature type="transmembrane region" description="Helical" evidence="11">
    <location>
        <begin position="422"/>
        <end position="442"/>
    </location>
</feature>
<dbReference type="InterPro" id="IPR011701">
    <property type="entry name" value="MFS"/>
</dbReference>
<evidence type="ECO:0000256" key="1">
    <source>
        <dbReference type="ARBA" id="ARBA00004141"/>
    </source>
</evidence>
<comment type="similarity">
    <text evidence="2">Belongs to the major facilitator superfamily.</text>
</comment>
<comment type="subcellular location">
    <subcellularLocation>
        <location evidence="1">Membrane</location>
        <topology evidence="1">Multi-pass membrane protein</topology>
    </subcellularLocation>
</comment>
<feature type="transmembrane region" description="Helical" evidence="11">
    <location>
        <begin position="118"/>
        <end position="137"/>
    </location>
</feature>
<feature type="transmembrane region" description="Helical" evidence="11">
    <location>
        <begin position="536"/>
        <end position="555"/>
    </location>
</feature>
<feature type="domain" description="Major facilitator superfamily (MFS) profile" evidence="12">
    <location>
        <begin position="55"/>
        <end position="559"/>
    </location>
</feature>
<feature type="region of interest" description="Disordered" evidence="10">
    <location>
        <begin position="1"/>
        <end position="27"/>
    </location>
</feature>
<dbReference type="FunFam" id="1.20.1250.20:FF:000284">
    <property type="entry name" value="Siderophore iron transporter mirB"/>
    <property type="match status" value="1"/>
</dbReference>
<dbReference type="KEGG" id="pchm:VFPPC_04718"/>
<proteinExistence type="inferred from homology"/>
<name>A0A179FT00_METCM</name>
<dbReference type="Gene3D" id="1.20.1250.20">
    <property type="entry name" value="MFS general substrate transporter like domains"/>
    <property type="match status" value="2"/>
</dbReference>
<evidence type="ECO:0000256" key="7">
    <source>
        <dbReference type="ARBA" id="ARBA00023004"/>
    </source>
</evidence>
<keyword evidence="14" id="KW-1185">Reference proteome</keyword>
<evidence type="ECO:0000256" key="5">
    <source>
        <dbReference type="ARBA" id="ARBA00022692"/>
    </source>
</evidence>
<dbReference type="EMBL" id="LSBJ02000003">
    <property type="protein sequence ID" value="OAQ68487.1"/>
    <property type="molecule type" value="Genomic_DNA"/>
</dbReference>
<dbReference type="OrthoDB" id="4078873at2759"/>
<evidence type="ECO:0000256" key="10">
    <source>
        <dbReference type="SAM" id="MobiDB-lite"/>
    </source>
</evidence>
<feature type="transmembrane region" description="Helical" evidence="11">
    <location>
        <begin position="358"/>
        <end position="385"/>
    </location>
</feature>
<dbReference type="Proteomes" id="UP000078397">
    <property type="component" value="Unassembled WGS sequence"/>
</dbReference>
<dbReference type="GO" id="GO:0010106">
    <property type="term" value="P:cellular response to iron ion starvation"/>
    <property type="evidence" value="ECO:0007669"/>
    <property type="project" value="UniProtKB-ARBA"/>
</dbReference>
<comment type="caution">
    <text evidence="13">The sequence shown here is derived from an EMBL/GenBank/DDBJ whole genome shotgun (WGS) entry which is preliminary data.</text>
</comment>
<feature type="compositionally biased region" description="Basic and acidic residues" evidence="10">
    <location>
        <begin position="14"/>
        <end position="25"/>
    </location>
</feature>
<dbReference type="SUPFAM" id="SSF103473">
    <property type="entry name" value="MFS general substrate transporter"/>
    <property type="match status" value="1"/>
</dbReference>
<evidence type="ECO:0000256" key="3">
    <source>
        <dbReference type="ARBA" id="ARBA00022448"/>
    </source>
</evidence>
<sequence>MAETVEKSATPQVEEQHSYPDEKPVAEVPDETAQNGVKIAEAMTLSWNKSSLIAVFICMWLVYFCNALRSSFAANLTPYVTSGFESHSLMPVIDILASIVSASVYMPLAKILNMWDRTIGFSAMIMIATIGMILNASCNSFGVYAAGNVFVAVGFAGTIFCVDVVTSDISSMKSRGLAFAFTSSPFLITAAGGPKAAETIYADNWRWGFGAWAIVLPVVAIPMVVIMQMGKRKAKANGYLADKSDNTTPKRGIQYYITELDVIGVFLLCAGFVLFLLPFTIASSSEDEWKSAHIIAMLVIGFVLLICFAIWEKFGASVPFLPWHLLKNRNVLGACLLSTTYQIAYYCWASYFTSYLQVVYGVSMSTAGYIASIFDIVNGVNLFIVGILIRKTGRFKWILLIGVPLFILGVGLMIYFRQPNWSVGYTVMCQVFMAIAGGVIIIGEQVSVMSVCAHNDIAAVLAMLNLFGNIGGSIGNSISGAIWTNTLPQKLAELLPASAQDSLQDIYDSLETQLSYPRGSEERTAIIGAYASTQRLMLIAGTSVMVLALVCVALIRDVNVRKVQQTKGMVF</sequence>
<dbReference type="GeneID" id="28848020"/>
<evidence type="ECO:0000256" key="4">
    <source>
        <dbReference type="ARBA" id="ARBA00022496"/>
    </source>
</evidence>
<dbReference type="Pfam" id="PF07690">
    <property type="entry name" value="MFS_1"/>
    <property type="match status" value="1"/>
</dbReference>
<keyword evidence="3" id="KW-0813">Transport</keyword>
<accession>A0A179FT00</accession>
<feature type="transmembrane region" description="Helical" evidence="11">
    <location>
        <begin position="293"/>
        <end position="311"/>
    </location>
</feature>
<evidence type="ECO:0000313" key="14">
    <source>
        <dbReference type="Proteomes" id="UP000078397"/>
    </source>
</evidence>
<evidence type="ECO:0000256" key="6">
    <source>
        <dbReference type="ARBA" id="ARBA00022989"/>
    </source>
</evidence>
<dbReference type="FunFam" id="1.20.1250.20:FF:000302">
    <property type="entry name" value="MFS siderochrome iron transporter MirB"/>
    <property type="match status" value="1"/>
</dbReference>
<dbReference type="PANTHER" id="PTHR23501">
    <property type="entry name" value="MAJOR FACILITATOR SUPERFAMILY"/>
    <property type="match status" value="1"/>
</dbReference>
<feature type="transmembrane region" description="Helical" evidence="11">
    <location>
        <begin position="52"/>
        <end position="69"/>
    </location>
</feature>
<organism evidence="13 14">
    <name type="scientific">Pochonia chlamydosporia 170</name>
    <dbReference type="NCBI Taxonomy" id="1380566"/>
    <lineage>
        <taxon>Eukaryota</taxon>
        <taxon>Fungi</taxon>
        <taxon>Dikarya</taxon>
        <taxon>Ascomycota</taxon>
        <taxon>Pezizomycotina</taxon>
        <taxon>Sordariomycetes</taxon>
        <taxon>Hypocreomycetidae</taxon>
        <taxon>Hypocreales</taxon>
        <taxon>Clavicipitaceae</taxon>
        <taxon>Pochonia</taxon>
    </lineage>
</organism>
<keyword evidence="7" id="KW-0408">Iron</keyword>
<keyword evidence="4" id="KW-0410">Iron transport</keyword>
<dbReference type="InterPro" id="IPR020846">
    <property type="entry name" value="MFS_dom"/>
</dbReference>
<dbReference type="PROSITE" id="PS50850">
    <property type="entry name" value="MFS"/>
    <property type="match status" value="1"/>
</dbReference>